<keyword evidence="9" id="KW-1185">Reference proteome</keyword>
<comment type="similarity">
    <text evidence="2">Belongs to the UPF0702 family.</text>
</comment>
<dbReference type="PANTHER" id="PTHR34582">
    <property type="entry name" value="UPF0702 TRANSMEMBRANE PROTEIN YCAP"/>
    <property type="match status" value="1"/>
</dbReference>
<keyword evidence="3" id="KW-1003">Cell membrane</keyword>
<name>A0A2N5M6E8_9BACI</name>
<dbReference type="InterPro" id="IPR007353">
    <property type="entry name" value="DUF421"/>
</dbReference>
<keyword evidence="6" id="KW-0472">Membrane</keyword>
<evidence type="ECO:0000313" key="8">
    <source>
        <dbReference type="EMBL" id="PLT29915.1"/>
    </source>
</evidence>
<dbReference type="AlphaFoldDB" id="A0A2N5M6E8"/>
<reference evidence="8 9" key="1">
    <citation type="submission" date="2017-11" db="EMBL/GenBank/DDBJ databases">
        <title>Comparitive Functional Genomics of Dry Heat Resistant strains isolated from the Viking Spacecraft.</title>
        <authorList>
            <person name="Seuylemezian A."/>
            <person name="Cooper K."/>
            <person name="Vaishampayan P."/>
        </authorList>
    </citation>
    <scope>NUCLEOTIDE SEQUENCE [LARGE SCALE GENOMIC DNA]</scope>
    <source>
        <strain evidence="8 9">V1-29</strain>
    </source>
</reference>
<keyword evidence="4" id="KW-0812">Transmembrane</keyword>
<dbReference type="Proteomes" id="UP000234748">
    <property type="component" value="Unassembled WGS sequence"/>
</dbReference>
<accession>A0A2N5M6E8</accession>
<proteinExistence type="inferred from homology"/>
<dbReference type="Gene3D" id="3.30.240.20">
    <property type="entry name" value="bsu07140 like domains"/>
    <property type="match status" value="2"/>
</dbReference>
<evidence type="ECO:0000313" key="9">
    <source>
        <dbReference type="Proteomes" id="UP000234748"/>
    </source>
</evidence>
<keyword evidence="5" id="KW-1133">Transmembrane helix</keyword>
<evidence type="ECO:0000256" key="5">
    <source>
        <dbReference type="ARBA" id="ARBA00022989"/>
    </source>
</evidence>
<gene>
    <name evidence="8" type="ORF">CUU66_10300</name>
</gene>
<evidence type="ECO:0000256" key="1">
    <source>
        <dbReference type="ARBA" id="ARBA00004651"/>
    </source>
</evidence>
<dbReference type="InterPro" id="IPR023090">
    <property type="entry name" value="UPF0702_alpha/beta_dom_sf"/>
</dbReference>
<evidence type="ECO:0000259" key="7">
    <source>
        <dbReference type="Pfam" id="PF04239"/>
    </source>
</evidence>
<sequence length="235" mass="26961">MEYIYKPVVIFIVGYLLLRLSGKSTVSQLHSFDLLFILILGNVISEPLEDTNILKALAYSAVIVILYKIFARLALQNQLRWILYESPTVLIRNGDIDREGLKKVRMPLDELLAQLRIKGYADTSQIAIALMEDTGSISVIPKSDYRPVQPADLDKKVKEAYIPIPLIMDGQIMNHNLKYLKLHRDWLYKKLQKHGLKVDEIMLATYSQNGQLSIDDNKFKGHKNDPNYYKPGENN</sequence>
<protein>
    <recommendedName>
        <fullName evidence="7">YetF C-terminal domain-containing protein</fullName>
    </recommendedName>
</protein>
<evidence type="ECO:0000256" key="2">
    <source>
        <dbReference type="ARBA" id="ARBA00006448"/>
    </source>
</evidence>
<comment type="caution">
    <text evidence="8">The sequence shown here is derived from an EMBL/GenBank/DDBJ whole genome shotgun (WGS) entry which is preliminary data.</text>
</comment>
<evidence type="ECO:0000256" key="3">
    <source>
        <dbReference type="ARBA" id="ARBA00022475"/>
    </source>
</evidence>
<dbReference type="GO" id="GO:0005886">
    <property type="term" value="C:plasma membrane"/>
    <property type="evidence" value="ECO:0007669"/>
    <property type="project" value="UniProtKB-SubCell"/>
</dbReference>
<dbReference type="EMBL" id="PGUY01000031">
    <property type="protein sequence ID" value="PLT29915.1"/>
    <property type="molecule type" value="Genomic_DNA"/>
</dbReference>
<evidence type="ECO:0000256" key="6">
    <source>
        <dbReference type="ARBA" id="ARBA00023136"/>
    </source>
</evidence>
<dbReference type="PANTHER" id="PTHR34582:SF6">
    <property type="entry name" value="UPF0702 TRANSMEMBRANE PROTEIN YCAP"/>
    <property type="match status" value="1"/>
</dbReference>
<dbReference type="Pfam" id="PF04239">
    <property type="entry name" value="DUF421"/>
    <property type="match status" value="1"/>
</dbReference>
<evidence type="ECO:0000256" key="4">
    <source>
        <dbReference type="ARBA" id="ARBA00022692"/>
    </source>
</evidence>
<dbReference type="RefSeq" id="WP_101641751.1">
    <property type="nucleotide sequence ID" value="NZ_PGUY01000031.1"/>
</dbReference>
<organism evidence="8 9">
    <name type="scientific">Peribacillus deserti</name>
    <dbReference type="NCBI Taxonomy" id="673318"/>
    <lineage>
        <taxon>Bacteria</taxon>
        <taxon>Bacillati</taxon>
        <taxon>Bacillota</taxon>
        <taxon>Bacilli</taxon>
        <taxon>Bacillales</taxon>
        <taxon>Bacillaceae</taxon>
        <taxon>Peribacillus</taxon>
    </lineage>
</organism>
<feature type="domain" description="YetF C-terminal" evidence="7">
    <location>
        <begin position="78"/>
        <end position="207"/>
    </location>
</feature>
<dbReference type="OrthoDB" id="9778331at2"/>
<comment type="subcellular location">
    <subcellularLocation>
        <location evidence="1">Cell membrane</location>
        <topology evidence="1">Multi-pass membrane protein</topology>
    </subcellularLocation>
</comment>